<evidence type="ECO:0000256" key="1">
    <source>
        <dbReference type="SAM" id="Phobius"/>
    </source>
</evidence>
<organism evidence="3 4">
    <name type="scientific">Dictyobacter arantiisoli</name>
    <dbReference type="NCBI Taxonomy" id="2014874"/>
    <lineage>
        <taxon>Bacteria</taxon>
        <taxon>Bacillati</taxon>
        <taxon>Chloroflexota</taxon>
        <taxon>Ktedonobacteria</taxon>
        <taxon>Ktedonobacterales</taxon>
        <taxon>Dictyobacteraceae</taxon>
        <taxon>Dictyobacter</taxon>
    </lineage>
</organism>
<dbReference type="AlphaFoldDB" id="A0A5A5TG06"/>
<evidence type="ECO:0000313" key="4">
    <source>
        <dbReference type="Proteomes" id="UP000322530"/>
    </source>
</evidence>
<dbReference type="InterPro" id="IPR003675">
    <property type="entry name" value="Rce1/LyrA-like_dom"/>
</dbReference>
<keyword evidence="1" id="KW-0472">Membrane</keyword>
<keyword evidence="1" id="KW-1133">Transmembrane helix</keyword>
<protein>
    <submittedName>
        <fullName evidence="3">Abortive infection protein</fullName>
    </submittedName>
</protein>
<dbReference type="GO" id="GO:0080120">
    <property type="term" value="P:CAAX-box protein maturation"/>
    <property type="evidence" value="ECO:0007669"/>
    <property type="project" value="UniProtKB-ARBA"/>
</dbReference>
<dbReference type="Proteomes" id="UP000322530">
    <property type="component" value="Unassembled WGS sequence"/>
</dbReference>
<feature type="transmembrane region" description="Helical" evidence="1">
    <location>
        <begin position="6"/>
        <end position="28"/>
    </location>
</feature>
<dbReference type="Pfam" id="PF02517">
    <property type="entry name" value="Rce1-like"/>
    <property type="match status" value="1"/>
</dbReference>
<gene>
    <name evidence="3" type="ORF">KDI_34080</name>
</gene>
<dbReference type="GO" id="GO:0004175">
    <property type="term" value="F:endopeptidase activity"/>
    <property type="evidence" value="ECO:0007669"/>
    <property type="project" value="UniProtKB-ARBA"/>
</dbReference>
<comment type="caution">
    <text evidence="3">The sequence shown here is derived from an EMBL/GenBank/DDBJ whole genome shotgun (WGS) entry which is preliminary data.</text>
</comment>
<feature type="transmembrane region" description="Helical" evidence="1">
    <location>
        <begin position="180"/>
        <end position="200"/>
    </location>
</feature>
<dbReference type="RefSeq" id="WP_149402753.1">
    <property type="nucleotide sequence ID" value="NZ_BIXY01000052.1"/>
</dbReference>
<accession>A0A5A5TG06</accession>
<evidence type="ECO:0000313" key="3">
    <source>
        <dbReference type="EMBL" id="GCF09844.1"/>
    </source>
</evidence>
<feature type="transmembrane region" description="Helical" evidence="1">
    <location>
        <begin position="95"/>
        <end position="122"/>
    </location>
</feature>
<evidence type="ECO:0000259" key="2">
    <source>
        <dbReference type="Pfam" id="PF02517"/>
    </source>
</evidence>
<keyword evidence="1" id="KW-0812">Transmembrane</keyword>
<feature type="transmembrane region" description="Helical" evidence="1">
    <location>
        <begin position="142"/>
        <end position="168"/>
    </location>
</feature>
<dbReference type="OrthoDB" id="378663at2"/>
<sequence>MFIFFWPEFAILCGAALLGIICVTPYVLELSRDAFKKAQERMHRPLWVLALLQDAQSFVLMGVATGLGLLIAHHIGLGAPLLEGLLAGKSVTTQAQAAIAPALILGTVFATVLLLLEITVFWPRLPQVMRTTFPIPALWKRFLACFYGGIAEELLCRLFLLSLLAWLIGLAWHMPGGKPALGALWLANILAAVIFGLGHLPTTAALVKLTPLLIGRAILLNGIIGVAVGYLFWQYGLEAAILAHFVADLVLHVIGDSIAKKVRSMEAEALG</sequence>
<dbReference type="EMBL" id="BIXY01000052">
    <property type="protein sequence ID" value="GCF09844.1"/>
    <property type="molecule type" value="Genomic_DNA"/>
</dbReference>
<feature type="domain" description="CAAX prenyl protease 2/Lysostaphin resistance protein A-like" evidence="2">
    <location>
        <begin position="137"/>
        <end position="250"/>
    </location>
</feature>
<reference evidence="3 4" key="1">
    <citation type="submission" date="2019-01" db="EMBL/GenBank/DDBJ databases">
        <title>Draft genome sequence of Dictyobacter sp. Uno17.</title>
        <authorList>
            <person name="Wang C.M."/>
            <person name="Zheng Y."/>
            <person name="Sakai Y."/>
            <person name="Abe K."/>
            <person name="Yokota A."/>
            <person name="Yabe S."/>
        </authorList>
    </citation>
    <scope>NUCLEOTIDE SEQUENCE [LARGE SCALE GENOMIC DNA]</scope>
    <source>
        <strain evidence="3 4">Uno17</strain>
    </source>
</reference>
<feature type="transmembrane region" description="Helical" evidence="1">
    <location>
        <begin position="49"/>
        <end position="75"/>
    </location>
</feature>
<keyword evidence="4" id="KW-1185">Reference proteome</keyword>
<name>A0A5A5TG06_9CHLR</name>
<feature type="transmembrane region" description="Helical" evidence="1">
    <location>
        <begin position="212"/>
        <end position="233"/>
    </location>
</feature>
<proteinExistence type="predicted"/>